<feature type="transmembrane region" description="Helical" evidence="1">
    <location>
        <begin position="62"/>
        <end position="79"/>
    </location>
</feature>
<feature type="transmembrane region" description="Helical" evidence="1">
    <location>
        <begin position="95"/>
        <end position="116"/>
    </location>
</feature>
<name>A0A1D7QI09_9SPHI</name>
<protein>
    <submittedName>
        <fullName evidence="2">Zinc-binding protein</fullName>
    </submittedName>
</protein>
<accession>A0A1D7QI09</accession>
<evidence type="ECO:0000313" key="3">
    <source>
        <dbReference type="Proteomes" id="UP000094313"/>
    </source>
</evidence>
<gene>
    <name evidence="2" type="ORF">BFS30_14665</name>
</gene>
<dbReference type="Pfam" id="PF12725">
    <property type="entry name" value="DUF3810"/>
    <property type="match status" value="1"/>
</dbReference>
<evidence type="ECO:0000256" key="1">
    <source>
        <dbReference type="SAM" id="Phobius"/>
    </source>
</evidence>
<feature type="transmembrane region" description="Helical" evidence="1">
    <location>
        <begin position="12"/>
        <end position="32"/>
    </location>
</feature>
<proteinExistence type="predicted"/>
<keyword evidence="3" id="KW-1185">Reference proteome</keyword>
<evidence type="ECO:0000313" key="2">
    <source>
        <dbReference type="EMBL" id="AOM78305.1"/>
    </source>
</evidence>
<keyword evidence="1" id="KW-0472">Membrane</keyword>
<dbReference type="OrthoDB" id="1048788at2"/>
<dbReference type="EMBL" id="CP017141">
    <property type="protein sequence ID" value="AOM78305.1"/>
    <property type="molecule type" value="Genomic_DNA"/>
</dbReference>
<keyword evidence="1" id="KW-1133">Transmembrane helix</keyword>
<organism evidence="2 3">
    <name type="scientific">Pedobacter steynii</name>
    <dbReference type="NCBI Taxonomy" id="430522"/>
    <lineage>
        <taxon>Bacteria</taxon>
        <taxon>Pseudomonadati</taxon>
        <taxon>Bacteroidota</taxon>
        <taxon>Sphingobacteriia</taxon>
        <taxon>Sphingobacteriales</taxon>
        <taxon>Sphingobacteriaceae</taxon>
        <taxon>Pedobacter</taxon>
    </lineage>
</organism>
<keyword evidence="1" id="KW-0812">Transmembrane</keyword>
<reference evidence="2 3" key="1">
    <citation type="submission" date="2016-08" db="EMBL/GenBank/DDBJ databases">
        <authorList>
            <person name="Seilhamer J.J."/>
        </authorList>
    </citation>
    <scope>NUCLEOTIDE SEQUENCE [LARGE SCALE GENOMIC DNA]</scope>
    <source>
        <strain evidence="2 3">DX4</strain>
    </source>
</reference>
<dbReference type="Proteomes" id="UP000094313">
    <property type="component" value="Chromosome"/>
</dbReference>
<sequence length="366" mass="42525">MTLKDRPKFKQFVLLFMLSGFIFLAGLNSSFIERVYANGLYQVTAVIQRFISSFFPFALGDFLYLLLVLFVLRSIYLFFKKLSQGKPEPGKRTEILLQVINFFLILYLVFKILWGLNYSRPSISKQLGIPNQKYNTAELVLLGEYFIDQLNAFPHPAKADYKIGELELKAKSAYDLMKETNPLFQYRSPSVKAVLNSWLVTKIGIEGYYNPLSGEANVNMRLPSVSLPFVTCHEIAHQLGIGREDEANLIGYLVAVHSTDQNFRYSAEYNMLRSILYEIRIKSPEDYQRLYASINPETIKDFKTERAFWQKYNSDMYGYMGVALDSFLKLNNQRKGTDSYQDIVIWLYNIHKKDLIQRQKLKTLQP</sequence>
<dbReference type="InterPro" id="IPR024294">
    <property type="entry name" value="DUF3810"/>
</dbReference>
<dbReference type="KEGG" id="psty:BFS30_14665"/>
<dbReference type="AlphaFoldDB" id="A0A1D7QI09"/>
<dbReference type="RefSeq" id="WP_069379970.1">
    <property type="nucleotide sequence ID" value="NZ_CP017141.1"/>
</dbReference>